<name>A0A0C9WVE2_9AGAR</name>
<keyword evidence="2" id="KW-1185">Reference proteome</keyword>
<proteinExistence type="predicted"/>
<gene>
    <name evidence="1" type="ORF">K443DRAFT_476206</name>
</gene>
<reference evidence="2" key="2">
    <citation type="submission" date="2015-01" db="EMBL/GenBank/DDBJ databases">
        <title>Evolutionary Origins and Diversification of the Mycorrhizal Mutualists.</title>
        <authorList>
            <consortium name="DOE Joint Genome Institute"/>
            <consortium name="Mycorrhizal Genomics Consortium"/>
            <person name="Kohler A."/>
            <person name="Kuo A."/>
            <person name="Nagy L.G."/>
            <person name="Floudas D."/>
            <person name="Copeland A."/>
            <person name="Barry K.W."/>
            <person name="Cichocki N."/>
            <person name="Veneault-Fourrey C."/>
            <person name="LaButti K."/>
            <person name="Lindquist E.A."/>
            <person name="Lipzen A."/>
            <person name="Lundell T."/>
            <person name="Morin E."/>
            <person name="Murat C."/>
            <person name="Riley R."/>
            <person name="Ohm R."/>
            <person name="Sun H."/>
            <person name="Tunlid A."/>
            <person name="Henrissat B."/>
            <person name="Grigoriev I.V."/>
            <person name="Hibbett D.S."/>
            <person name="Martin F."/>
        </authorList>
    </citation>
    <scope>NUCLEOTIDE SEQUENCE [LARGE SCALE GENOMIC DNA]</scope>
    <source>
        <strain evidence="2">LaAM-08-1</strain>
    </source>
</reference>
<sequence length="278" mass="31118">MGRLRTITVPDATGGGSSMACYGYAGWQCIHYVRDKGHFAFCDTEWPACSNHQGEDGDYCGVVTDPPPGDDIIISDTGGGTIDVSAYGEGADQEIFKEITAPECASFSFPASPLRSGYFLGSIFVSFYSRLPSKVPFINDLDDIVRLFDTTTKLQFEARVNPNTLTQLTRDNDLDHGIRFGQLKLTGFMVLQHLPHLMRGPHRSDIRKFFEPSVKCIITTILKQWKLGQRRVSNVVPVGSFTGSSWLRKEVQEALEPSRFDIFRPEDRVVGWHHYTLS</sequence>
<evidence type="ECO:0000313" key="2">
    <source>
        <dbReference type="Proteomes" id="UP000054477"/>
    </source>
</evidence>
<dbReference type="AlphaFoldDB" id="A0A0C9WVE2"/>
<dbReference type="OrthoDB" id="2963168at2759"/>
<organism evidence="1 2">
    <name type="scientific">Laccaria amethystina LaAM-08-1</name>
    <dbReference type="NCBI Taxonomy" id="1095629"/>
    <lineage>
        <taxon>Eukaryota</taxon>
        <taxon>Fungi</taxon>
        <taxon>Dikarya</taxon>
        <taxon>Basidiomycota</taxon>
        <taxon>Agaricomycotina</taxon>
        <taxon>Agaricomycetes</taxon>
        <taxon>Agaricomycetidae</taxon>
        <taxon>Agaricales</taxon>
        <taxon>Agaricineae</taxon>
        <taxon>Hydnangiaceae</taxon>
        <taxon>Laccaria</taxon>
    </lineage>
</organism>
<dbReference type="Proteomes" id="UP000054477">
    <property type="component" value="Unassembled WGS sequence"/>
</dbReference>
<reference evidence="1 2" key="1">
    <citation type="submission" date="2014-04" db="EMBL/GenBank/DDBJ databases">
        <authorList>
            <consortium name="DOE Joint Genome Institute"/>
            <person name="Kuo A."/>
            <person name="Kohler A."/>
            <person name="Nagy L.G."/>
            <person name="Floudas D."/>
            <person name="Copeland A."/>
            <person name="Barry K.W."/>
            <person name="Cichocki N."/>
            <person name="Veneault-Fourrey C."/>
            <person name="LaButti K."/>
            <person name="Lindquist E.A."/>
            <person name="Lipzen A."/>
            <person name="Lundell T."/>
            <person name="Morin E."/>
            <person name="Murat C."/>
            <person name="Sun H."/>
            <person name="Tunlid A."/>
            <person name="Henrissat B."/>
            <person name="Grigoriev I.V."/>
            <person name="Hibbett D.S."/>
            <person name="Martin F."/>
            <person name="Nordberg H.P."/>
            <person name="Cantor M.N."/>
            <person name="Hua S.X."/>
        </authorList>
    </citation>
    <scope>NUCLEOTIDE SEQUENCE [LARGE SCALE GENOMIC DNA]</scope>
    <source>
        <strain evidence="1 2">LaAM-08-1</strain>
    </source>
</reference>
<protein>
    <submittedName>
        <fullName evidence="1">Uncharacterized protein</fullName>
    </submittedName>
</protein>
<accession>A0A0C9WVE2</accession>
<evidence type="ECO:0000313" key="1">
    <source>
        <dbReference type="EMBL" id="KIK03410.1"/>
    </source>
</evidence>
<dbReference type="HOGENOM" id="CLU_1001398_0_0_1"/>
<dbReference type="EMBL" id="KN838580">
    <property type="protein sequence ID" value="KIK03410.1"/>
    <property type="molecule type" value="Genomic_DNA"/>
</dbReference>
<dbReference type="STRING" id="1095629.A0A0C9WVE2"/>